<dbReference type="EMBL" id="JABAHY010000006">
    <property type="protein sequence ID" value="NLS10026.1"/>
    <property type="molecule type" value="Genomic_DNA"/>
</dbReference>
<keyword evidence="3" id="KW-0804">Transcription</keyword>
<dbReference type="Gene3D" id="1.20.120.530">
    <property type="entry name" value="GntR ligand-binding domain-like"/>
    <property type="match status" value="1"/>
</dbReference>
<dbReference type="PANTHER" id="PTHR43537:SF45">
    <property type="entry name" value="GNTR FAMILY REGULATORY PROTEIN"/>
    <property type="match status" value="1"/>
</dbReference>
<dbReference type="AlphaFoldDB" id="A0A7X8TJP6"/>
<evidence type="ECO:0000256" key="1">
    <source>
        <dbReference type="ARBA" id="ARBA00023015"/>
    </source>
</evidence>
<gene>
    <name evidence="5" type="ORF">HGQ17_08450</name>
</gene>
<reference evidence="5 6" key="1">
    <citation type="submission" date="2020-04" db="EMBL/GenBank/DDBJ databases">
        <title>Nesterenkonia sp. nov., isolated from marine sediment.</title>
        <authorList>
            <person name="Zhang G."/>
        </authorList>
    </citation>
    <scope>NUCLEOTIDE SEQUENCE [LARGE SCALE GENOMIC DNA]</scope>
    <source>
        <strain evidence="5 6">MY13</strain>
    </source>
</reference>
<evidence type="ECO:0000259" key="4">
    <source>
        <dbReference type="PROSITE" id="PS50949"/>
    </source>
</evidence>
<evidence type="ECO:0000256" key="2">
    <source>
        <dbReference type="ARBA" id="ARBA00023125"/>
    </source>
</evidence>
<dbReference type="PROSITE" id="PS50949">
    <property type="entry name" value="HTH_GNTR"/>
    <property type="match status" value="1"/>
</dbReference>
<evidence type="ECO:0000256" key="3">
    <source>
        <dbReference type="ARBA" id="ARBA00023163"/>
    </source>
</evidence>
<accession>A0A7X8TJP6</accession>
<dbReference type="Gene3D" id="1.10.10.10">
    <property type="entry name" value="Winged helix-like DNA-binding domain superfamily/Winged helix DNA-binding domain"/>
    <property type="match status" value="1"/>
</dbReference>
<dbReference type="InterPro" id="IPR036390">
    <property type="entry name" value="WH_DNA-bd_sf"/>
</dbReference>
<dbReference type="SUPFAM" id="SSF46785">
    <property type="entry name" value="Winged helix' DNA-binding domain"/>
    <property type="match status" value="1"/>
</dbReference>
<comment type="caution">
    <text evidence="5">The sequence shown here is derived from an EMBL/GenBank/DDBJ whole genome shotgun (WGS) entry which is preliminary data.</text>
</comment>
<dbReference type="InterPro" id="IPR000524">
    <property type="entry name" value="Tscrpt_reg_HTH_GntR"/>
</dbReference>
<organism evidence="5 6">
    <name type="scientific">Nesterenkonia sedimenti</name>
    <dbReference type="NCBI Taxonomy" id="1463632"/>
    <lineage>
        <taxon>Bacteria</taxon>
        <taxon>Bacillati</taxon>
        <taxon>Actinomycetota</taxon>
        <taxon>Actinomycetes</taxon>
        <taxon>Micrococcales</taxon>
        <taxon>Micrococcaceae</taxon>
        <taxon>Nesterenkonia</taxon>
    </lineage>
</organism>
<evidence type="ECO:0000313" key="5">
    <source>
        <dbReference type="EMBL" id="NLS10026.1"/>
    </source>
</evidence>
<sequence length="213" mass="23787">MPSQTQESSASRVAAEVKARIVSGQLRPGQRLTEDRIRGDLGVSRSTLREGFRTLVQERLVVHHLARGFFVRELTRDDLVDIYALRRILECSAVRNIGEVSPEQHKQLAEVVAKGEAATEQESWQEAAQASVTFHQTLVDLADSPRLSDAAHRTLVEFRLAYVFMDDPFSFHVPFIARHAGIAELIIGGENHMAAETLEEYLRDSKEALLAGI</sequence>
<dbReference type="InterPro" id="IPR036388">
    <property type="entry name" value="WH-like_DNA-bd_sf"/>
</dbReference>
<dbReference type="GO" id="GO:0003700">
    <property type="term" value="F:DNA-binding transcription factor activity"/>
    <property type="evidence" value="ECO:0007669"/>
    <property type="project" value="InterPro"/>
</dbReference>
<keyword evidence="1" id="KW-0805">Transcription regulation</keyword>
<dbReference type="SMART" id="SM00895">
    <property type="entry name" value="FCD"/>
    <property type="match status" value="1"/>
</dbReference>
<evidence type="ECO:0000313" key="6">
    <source>
        <dbReference type="Proteomes" id="UP000523139"/>
    </source>
</evidence>
<dbReference type="PANTHER" id="PTHR43537">
    <property type="entry name" value="TRANSCRIPTIONAL REGULATOR, GNTR FAMILY"/>
    <property type="match status" value="1"/>
</dbReference>
<dbReference type="InterPro" id="IPR011711">
    <property type="entry name" value="GntR_C"/>
</dbReference>
<dbReference type="Pfam" id="PF07729">
    <property type="entry name" value="FCD"/>
    <property type="match status" value="1"/>
</dbReference>
<protein>
    <submittedName>
        <fullName evidence="5">GntR family transcriptional regulator</fullName>
    </submittedName>
</protein>
<name>A0A7X8TJP6_9MICC</name>
<dbReference type="SMART" id="SM00345">
    <property type="entry name" value="HTH_GNTR"/>
    <property type="match status" value="1"/>
</dbReference>
<keyword evidence="6" id="KW-1185">Reference proteome</keyword>
<dbReference type="GO" id="GO:0003677">
    <property type="term" value="F:DNA binding"/>
    <property type="evidence" value="ECO:0007669"/>
    <property type="project" value="UniProtKB-KW"/>
</dbReference>
<feature type="domain" description="HTH gntR-type" evidence="4">
    <location>
        <begin position="7"/>
        <end position="74"/>
    </location>
</feature>
<dbReference type="SUPFAM" id="SSF48008">
    <property type="entry name" value="GntR ligand-binding domain-like"/>
    <property type="match status" value="1"/>
</dbReference>
<dbReference type="Pfam" id="PF00392">
    <property type="entry name" value="GntR"/>
    <property type="match status" value="1"/>
</dbReference>
<keyword evidence="2" id="KW-0238">DNA-binding</keyword>
<dbReference type="Proteomes" id="UP000523139">
    <property type="component" value="Unassembled WGS sequence"/>
</dbReference>
<proteinExistence type="predicted"/>
<dbReference type="InterPro" id="IPR008920">
    <property type="entry name" value="TF_FadR/GntR_C"/>
</dbReference>
<dbReference type="RefSeq" id="WP_168887499.1">
    <property type="nucleotide sequence ID" value="NZ_JABAHY010000006.1"/>
</dbReference>
<dbReference type="CDD" id="cd07377">
    <property type="entry name" value="WHTH_GntR"/>
    <property type="match status" value="1"/>
</dbReference>